<dbReference type="InterPro" id="IPR011990">
    <property type="entry name" value="TPR-like_helical_dom_sf"/>
</dbReference>
<evidence type="ECO:0000256" key="1">
    <source>
        <dbReference type="ARBA" id="ARBA00000085"/>
    </source>
</evidence>
<comment type="catalytic activity">
    <reaction evidence="1">
        <text>ATP + protein L-histidine = ADP + protein N-phospho-L-histidine.</text>
        <dbReference type="EC" id="2.7.13.3"/>
    </reaction>
</comment>
<keyword evidence="5" id="KW-0902">Two-component regulatory system</keyword>
<dbReference type="SUPFAM" id="SSF48452">
    <property type="entry name" value="TPR-like"/>
    <property type="match status" value="1"/>
</dbReference>
<keyword evidence="6" id="KW-0802">TPR repeat</keyword>
<dbReference type="PANTHER" id="PTHR24421">
    <property type="entry name" value="NITRATE/NITRITE SENSOR PROTEIN NARX-RELATED"/>
    <property type="match status" value="1"/>
</dbReference>
<dbReference type="GO" id="GO:0004673">
    <property type="term" value="F:protein histidine kinase activity"/>
    <property type="evidence" value="ECO:0007669"/>
    <property type="project" value="UniProtKB-EC"/>
</dbReference>
<dbReference type="SMART" id="SM00028">
    <property type="entry name" value="TPR"/>
    <property type="match status" value="4"/>
</dbReference>
<evidence type="ECO:0000256" key="6">
    <source>
        <dbReference type="PROSITE-ProRule" id="PRU00339"/>
    </source>
</evidence>
<dbReference type="PANTHER" id="PTHR24421:SF10">
    <property type="entry name" value="NITRATE_NITRITE SENSOR PROTEIN NARQ"/>
    <property type="match status" value="1"/>
</dbReference>
<keyword evidence="3" id="KW-0808">Transferase</keyword>
<organism evidence="8 9">
    <name type="scientific">Elizabethkingia miricola</name>
    <name type="common">Chryseobacterium miricola</name>
    <dbReference type="NCBI Taxonomy" id="172045"/>
    <lineage>
        <taxon>Bacteria</taxon>
        <taxon>Pseudomonadati</taxon>
        <taxon>Bacteroidota</taxon>
        <taxon>Flavobacteriia</taxon>
        <taxon>Flavobacteriales</taxon>
        <taxon>Weeksellaceae</taxon>
        <taxon>Elizabethkingia</taxon>
    </lineage>
</organism>
<accession>A0ABD4DNH1</accession>
<protein>
    <recommendedName>
        <fullName evidence="2">histidine kinase</fullName>
        <ecNumber evidence="2">2.7.13.3</ecNumber>
    </recommendedName>
</protein>
<dbReference type="InterPro" id="IPR036890">
    <property type="entry name" value="HATPase_C_sf"/>
</dbReference>
<dbReference type="SUPFAM" id="SSF55874">
    <property type="entry name" value="ATPase domain of HSP90 chaperone/DNA topoisomerase II/histidine kinase"/>
    <property type="match status" value="1"/>
</dbReference>
<keyword evidence="7" id="KW-1133">Transmembrane helix</keyword>
<evidence type="ECO:0000256" key="5">
    <source>
        <dbReference type="ARBA" id="ARBA00023012"/>
    </source>
</evidence>
<keyword evidence="7" id="KW-0812">Transmembrane</keyword>
<sequence>MKILYFLLFVLIVSCAKTKESNTNKPDKSTYNPYYEEAWSYLDQKEPINAFLYFDKSKELFLKANDSLGAGKSLMNMGIILADQGDYFGAQETSIEALKYFNESNKVCYSYISANYNNLGVATYNLKDYMKALKFYDLAIKFSQDSSDIMVYLNNKALVFQEIKNYREALKIYNHILKDENKNKNDYSRALSNFAYTKWHENHNNSSLEFYKALNIRLEEKDLWGLNASYSHLADYYTQKKPDSALNYATKMYGVAKTLKSPDDQIEALQKLIILENPERSKQYFLTYQKLNDSLQTARSKAKNQFALIRYETEKNKANFQKAQADNVKKQNQILKQYAGLGILGLILIGGGVWYRRRKKILQQEKELEVKKTELRYSKKVHDVVANGIHRVMTKLENQEHIDKETMLDDLEIVYEKSRDISYDHEKNNDLPFGEKLTEMLKSYSSDDLQLVIIGNEEMQWDKLNKNIQAEVFYVLQELMTNMKKHSKATRVVIRMNRINEEITIRYTDNGVGCDKLSPKNGIKNTGNRMESIGGTINFDAVSGEGFKAELKFSVQ</sequence>
<evidence type="ECO:0000256" key="2">
    <source>
        <dbReference type="ARBA" id="ARBA00012438"/>
    </source>
</evidence>
<evidence type="ECO:0000256" key="4">
    <source>
        <dbReference type="ARBA" id="ARBA00022777"/>
    </source>
</evidence>
<dbReference type="InterPro" id="IPR019734">
    <property type="entry name" value="TPR_rpt"/>
</dbReference>
<feature type="repeat" description="TPR" evidence="6">
    <location>
        <begin position="113"/>
        <end position="146"/>
    </location>
</feature>
<keyword evidence="4" id="KW-0418">Kinase</keyword>
<dbReference type="PROSITE" id="PS51257">
    <property type="entry name" value="PROKAR_LIPOPROTEIN"/>
    <property type="match status" value="1"/>
</dbReference>
<keyword evidence="7" id="KW-0472">Membrane</keyword>
<dbReference type="CDD" id="cd16917">
    <property type="entry name" value="HATPase_UhpB-NarQ-NarX-like"/>
    <property type="match status" value="1"/>
</dbReference>
<dbReference type="PROSITE" id="PS50005">
    <property type="entry name" value="TPR"/>
    <property type="match status" value="1"/>
</dbReference>
<gene>
    <name evidence="8" type="ORF">ATB95_03040</name>
</gene>
<dbReference type="Gene3D" id="1.25.40.10">
    <property type="entry name" value="Tetratricopeptide repeat domain"/>
    <property type="match status" value="2"/>
</dbReference>
<evidence type="ECO:0000313" key="8">
    <source>
        <dbReference type="EMBL" id="KUY19920.1"/>
    </source>
</evidence>
<dbReference type="EMBL" id="LNOI01000001">
    <property type="protein sequence ID" value="KUY19920.1"/>
    <property type="molecule type" value="Genomic_DNA"/>
</dbReference>
<dbReference type="Proteomes" id="UP000064412">
    <property type="component" value="Unassembled WGS sequence"/>
</dbReference>
<comment type="caution">
    <text evidence="8">The sequence shown here is derived from an EMBL/GenBank/DDBJ whole genome shotgun (WGS) entry which is preliminary data.</text>
</comment>
<evidence type="ECO:0000313" key="9">
    <source>
        <dbReference type="Proteomes" id="UP000064412"/>
    </source>
</evidence>
<feature type="transmembrane region" description="Helical" evidence="7">
    <location>
        <begin position="338"/>
        <end position="355"/>
    </location>
</feature>
<dbReference type="EC" id="2.7.13.3" evidence="2"/>
<dbReference type="RefSeq" id="WP_059343805.1">
    <property type="nucleotide sequence ID" value="NZ_FTQX01000002.1"/>
</dbReference>
<dbReference type="GO" id="GO:0000160">
    <property type="term" value="P:phosphorelay signal transduction system"/>
    <property type="evidence" value="ECO:0007669"/>
    <property type="project" value="UniProtKB-KW"/>
</dbReference>
<proteinExistence type="predicted"/>
<evidence type="ECO:0000256" key="7">
    <source>
        <dbReference type="SAM" id="Phobius"/>
    </source>
</evidence>
<dbReference type="InterPro" id="IPR050482">
    <property type="entry name" value="Sensor_HK_TwoCompSys"/>
</dbReference>
<name>A0ABD4DNH1_ELIMR</name>
<dbReference type="AlphaFoldDB" id="A0ABD4DNH1"/>
<dbReference type="Gene3D" id="3.30.565.10">
    <property type="entry name" value="Histidine kinase-like ATPase, C-terminal domain"/>
    <property type="match status" value="1"/>
</dbReference>
<reference evidence="8 9" key="1">
    <citation type="submission" date="2015-11" db="EMBL/GenBank/DDBJ databases">
        <authorList>
            <person name="Nicholson A.C."/>
            <person name="Humrighouse B.W."/>
            <person name="Graziano J."/>
            <person name="Lasker B."/>
            <person name="Whitney A.M."/>
            <person name="Mcquiston J.R."/>
        </authorList>
    </citation>
    <scope>NUCLEOTIDE SEQUENCE [LARGE SCALE GENOMIC DNA]</scope>
    <source>
        <strain evidence="8 9">G4071</strain>
    </source>
</reference>
<evidence type="ECO:0000256" key="3">
    <source>
        <dbReference type="ARBA" id="ARBA00022679"/>
    </source>
</evidence>